<protein>
    <submittedName>
        <fullName evidence="1">Uncharacterized protein</fullName>
    </submittedName>
</protein>
<evidence type="ECO:0000313" key="2">
    <source>
        <dbReference type="Proteomes" id="UP000322699"/>
    </source>
</evidence>
<proteinExistence type="predicted"/>
<dbReference type="Proteomes" id="UP000322699">
    <property type="component" value="Unassembled WGS sequence"/>
</dbReference>
<gene>
    <name evidence="1" type="ORF">LF1_28670</name>
</gene>
<sequence>MGMASQASDSPIEPHPAECICRAATIYRDRVSDRRCYSSESVQPEFLKIGFVVTAAIARAFALDCQPG</sequence>
<organism evidence="1 2">
    <name type="scientific">Rubripirellula obstinata</name>
    <dbReference type="NCBI Taxonomy" id="406547"/>
    <lineage>
        <taxon>Bacteria</taxon>
        <taxon>Pseudomonadati</taxon>
        <taxon>Planctomycetota</taxon>
        <taxon>Planctomycetia</taxon>
        <taxon>Pirellulales</taxon>
        <taxon>Pirellulaceae</taxon>
        <taxon>Rubripirellula</taxon>
    </lineage>
</organism>
<comment type="caution">
    <text evidence="1">The sequence shown here is derived from an EMBL/GenBank/DDBJ whole genome shotgun (WGS) entry which is preliminary data.</text>
</comment>
<dbReference type="AlphaFoldDB" id="A0A5B1CGL3"/>
<reference evidence="1 2" key="1">
    <citation type="submission" date="2019-08" db="EMBL/GenBank/DDBJ databases">
        <title>Deep-cultivation of Planctomycetes and their phenomic and genomic characterization uncovers novel biology.</title>
        <authorList>
            <person name="Wiegand S."/>
            <person name="Jogler M."/>
            <person name="Boedeker C."/>
            <person name="Pinto D."/>
            <person name="Vollmers J."/>
            <person name="Rivas-Marin E."/>
            <person name="Kohn T."/>
            <person name="Peeters S.H."/>
            <person name="Heuer A."/>
            <person name="Rast P."/>
            <person name="Oberbeckmann S."/>
            <person name="Bunk B."/>
            <person name="Jeske O."/>
            <person name="Meyerdierks A."/>
            <person name="Storesund J.E."/>
            <person name="Kallscheuer N."/>
            <person name="Luecker S."/>
            <person name="Lage O.M."/>
            <person name="Pohl T."/>
            <person name="Merkel B.J."/>
            <person name="Hornburger P."/>
            <person name="Mueller R.-W."/>
            <person name="Bruemmer F."/>
            <person name="Labrenz M."/>
            <person name="Spormann A.M."/>
            <person name="Op Den Camp H."/>
            <person name="Overmann J."/>
            <person name="Amann R."/>
            <person name="Jetten M.S.M."/>
            <person name="Mascher T."/>
            <person name="Medema M.H."/>
            <person name="Devos D.P."/>
            <person name="Kaster A.-K."/>
            <person name="Ovreas L."/>
            <person name="Rohde M."/>
            <person name="Galperin M.Y."/>
            <person name="Jogler C."/>
        </authorList>
    </citation>
    <scope>NUCLEOTIDE SEQUENCE [LARGE SCALE GENOMIC DNA]</scope>
    <source>
        <strain evidence="1 2">LF1</strain>
    </source>
</reference>
<name>A0A5B1CGL3_9BACT</name>
<evidence type="ECO:0000313" key="1">
    <source>
        <dbReference type="EMBL" id="KAA1260328.1"/>
    </source>
</evidence>
<accession>A0A5B1CGL3</accession>
<dbReference type="EMBL" id="VRLW01000001">
    <property type="protein sequence ID" value="KAA1260328.1"/>
    <property type="molecule type" value="Genomic_DNA"/>
</dbReference>
<keyword evidence="2" id="KW-1185">Reference proteome</keyword>